<dbReference type="EMBL" id="CP016908">
    <property type="protein sequence ID" value="APS00385.1"/>
    <property type="molecule type" value="Genomic_DNA"/>
</dbReference>
<dbReference type="AlphaFoldDB" id="A0A1L6MYA5"/>
<dbReference type="Proteomes" id="UP000185544">
    <property type="component" value="Chromosome"/>
</dbReference>
<dbReference type="OrthoDB" id="5523496at2"/>
<sequence length="93" mass="10126">MITEHLEAILKKFNTAVDEEGWDVLPEGTHLTLYAGRQGAPLVVGRIVALRREGALLYTRVAGGDLFILEQSDLFALGMEGKVGRSVRRAGFG</sequence>
<protein>
    <submittedName>
        <fullName evidence="1">Uncharacterized protein</fullName>
    </submittedName>
</protein>
<organism evidence="1 2">
    <name type="scientific">Pajaroellobacter abortibovis</name>
    <dbReference type="NCBI Taxonomy" id="1882918"/>
    <lineage>
        <taxon>Bacteria</taxon>
        <taxon>Pseudomonadati</taxon>
        <taxon>Myxococcota</taxon>
        <taxon>Polyangia</taxon>
        <taxon>Polyangiales</taxon>
        <taxon>Polyangiaceae</taxon>
    </lineage>
</organism>
<accession>A0A1L6MYA5</accession>
<dbReference type="STRING" id="1882918.BCY86_06615"/>
<dbReference type="RefSeq" id="WP_075277051.1">
    <property type="nucleotide sequence ID" value="NZ_CP016908.1"/>
</dbReference>
<evidence type="ECO:0000313" key="2">
    <source>
        <dbReference type="Proteomes" id="UP000185544"/>
    </source>
</evidence>
<gene>
    <name evidence="1" type="ORF">BCY86_06615</name>
</gene>
<name>A0A1L6MYA5_9BACT</name>
<reference evidence="1 2" key="1">
    <citation type="submission" date="2016-08" db="EMBL/GenBank/DDBJ databases">
        <title>Identification and validation of antigenic proteins from Pajaroellobacter abortibovis using de-novo genome sequence assembly and reverse vaccinology.</title>
        <authorList>
            <person name="Welly B.T."/>
            <person name="Miller M.R."/>
            <person name="Stott J.L."/>
            <person name="Blanchard M.T."/>
            <person name="Islas-Trejo A.D."/>
            <person name="O'Rourke S.M."/>
            <person name="Young A.E."/>
            <person name="Medrano J.F."/>
            <person name="Van Eenennaam A.L."/>
        </authorList>
    </citation>
    <scope>NUCLEOTIDE SEQUENCE [LARGE SCALE GENOMIC DNA]</scope>
    <source>
        <strain evidence="1 2">BTF92-0548A/99-0131</strain>
    </source>
</reference>
<dbReference type="KEGG" id="pabo:BCY86_06615"/>
<evidence type="ECO:0000313" key="1">
    <source>
        <dbReference type="EMBL" id="APS00385.1"/>
    </source>
</evidence>
<keyword evidence="2" id="KW-1185">Reference proteome</keyword>
<proteinExistence type="predicted"/>